<evidence type="ECO:0000256" key="10">
    <source>
        <dbReference type="RuleBase" id="RU365011"/>
    </source>
</evidence>
<feature type="domain" description="GPI inositol-deacylase PGAP1-like alpha/beta" evidence="12">
    <location>
        <begin position="75"/>
        <end position="305"/>
    </location>
</feature>
<evidence type="ECO:0000256" key="6">
    <source>
        <dbReference type="ARBA" id="ARBA00022824"/>
    </source>
</evidence>
<feature type="transmembrane region" description="Helical" evidence="10">
    <location>
        <begin position="668"/>
        <end position="692"/>
    </location>
</feature>
<dbReference type="PANTHER" id="PTHR15495:SF7">
    <property type="entry name" value="GPI INOSITOL-DEACYLASE"/>
    <property type="match status" value="1"/>
</dbReference>
<dbReference type="Proteomes" id="UP000887566">
    <property type="component" value="Unplaced"/>
</dbReference>
<feature type="transmembrane region" description="Helical" evidence="10">
    <location>
        <begin position="843"/>
        <end position="870"/>
    </location>
</feature>
<accession>A0A914W163</accession>
<dbReference type="GO" id="GO:0005789">
    <property type="term" value="C:endoplasmic reticulum membrane"/>
    <property type="evidence" value="ECO:0007669"/>
    <property type="project" value="UniProtKB-SubCell"/>
</dbReference>
<keyword evidence="7 10" id="KW-0653">Protein transport</keyword>
<evidence type="ECO:0000313" key="13">
    <source>
        <dbReference type="Proteomes" id="UP000887566"/>
    </source>
</evidence>
<dbReference type="InterPro" id="IPR012908">
    <property type="entry name" value="PGAP1-ab_dom-like"/>
</dbReference>
<feature type="transmembrane region" description="Helical" evidence="10">
    <location>
        <begin position="607"/>
        <end position="626"/>
    </location>
</feature>
<keyword evidence="8 10" id="KW-1133">Transmembrane helix</keyword>
<feature type="transmembrane region" description="Helical" evidence="10">
    <location>
        <begin position="722"/>
        <end position="748"/>
    </location>
</feature>
<dbReference type="InterPro" id="IPR029058">
    <property type="entry name" value="AB_hydrolase_fold"/>
</dbReference>
<dbReference type="GO" id="GO:0006888">
    <property type="term" value="P:endoplasmic reticulum to Golgi vesicle-mediated transport"/>
    <property type="evidence" value="ECO:0007669"/>
    <property type="project" value="TreeGrafter"/>
</dbReference>
<comment type="subcellular location">
    <subcellularLocation>
        <location evidence="1">Endoplasmic reticulum membrane</location>
        <topology evidence="1">Multi-pass membrane protein</topology>
    </subcellularLocation>
</comment>
<feature type="transmembrane region" description="Helical" evidence="10">
    <location>
        <begin position="768"/>
        <end position="792"/>
    </location>
</feature>
<keyword evidence="11" id="KW-0732">Signal</keyword>
<dbReference type="GO" id="GO:0015031">
    <property type="term" value="P:protein transport"/>
    <property type="evidence" value="ECO:0007669"/>
    <property type="project" value="UniProtKB-KW"/>
</dbReference>
<dbReference type="Pfam" id="PF07819">
    <property type="entry name" value="PGAP1"/>
    <property type="match status" value="1"/>
</dbReference>
<evidence type="ECO:0000256" key="11">
    <source>
        <dbReference type="SAM" id="SignalP"/>
    </source>
</evidence>
<evidence type="ECO:0000256" key="7">
    <source>
        <dbReference type="ARBA" id="ARBA00022927"/>
    </source>
</evidence>
<dbReference type="EC" id="3.1.-.-" evidence="10"/>
<dbReference type="AlphaFoldDB" id="A0A914W163"/>
<evidence type="ECO:0000256" key="3">
    <source>
        <dbReference type="ARBA" id="ARBA00022448"/>
    </source>
</evidence>
<evidence type="ECO:0000259" key="12">
    <source>
        <dbReference type="Pfam" id="PF07819"/>
    </source>
</evidence>
<dbReference type="GO" id="GO:0050185">
    <property type="term" value="F:phosphatidylinositol deacylase activity"/>
    <property type="evidence" value="ECO:0007669"/>
    <property type="project" value="TreeGrafter"/>
</dbReference>
<dbReference type="PANTHER" id="PTHR15495">
    <property type="entry name" value="NEGATIVE REGULATOR OF VESICLE FORMATION-RELATED"/>
    <property type="match status" value="1"/>
</dbReference>
<protein>
    <recommendedName>
        <fullName evidence="10">GPI inositol-deacylase</fullName>
        <ecNumber evidence="10">3.1.-.-</ecNumber>
    </recommendedName>
</protein>
<dbReference type="WBParaSite" id="PSAMB.scaffold2945size20461.g19710.t1">
    <property type="protein sequence ID" value="PSAMB.scaffold2945size20461.g19710.t1"/>
    <property type="gene ID" value="PSAMB.scaffold2945size20461.g19710"/>
</dbReference>
<organism evidence="13 14">
    <name type="scientific">Plectus sambesii</name>
    <dbReference type="NCBI Taxonomy" id="2011161"/>
    <lineage>
        <taxon>Eukaryota</taxon>
        <taxon>Metazoa</taxon>
        <taxon>Ecdysozoa</taxon>
        <taxon>Nematoda</taxon>
        <taxon>Chromadorea</taxon>
        <taxon>Plectida</taxon>
        <taxon>Plectina</taxon>
        <taxon>Plectoidea</taxon>
        <taxon>Plectidae</taxon>
        <taxon>Plectus</taxon>
    </lineage>
</organism>
<evidence type="ECO:0000256" key="2">
    <source>
        <dbReference type="ARBA" id="ARBA00006931"/>
    </source>
</evidence>
<dbReference type="InterPro" id="IPR039529">
    <property type="entry name" value="PGAP1/BST1"/>
</dbReference>
<keyword evidence="9 10" id="KW-0472">Membrane</keyword>
<evidence type="ECO:0000256" key="1">
    <source>
        <dbReference type="ARBA" id="ARBA00004477"/>
    </source>
</evidence>
<evidence type="ECO:0000256" key="8">
    <source>
        <dbReference type="ARBA" id="ARBA00022989"/>
    </source>
</evidence>
<keyword evidence="13" id="KW-1185">Reference proteome</keyword>
<feature type="chain" id="PRO_5037825186" description="GPI inositol-deacylase" evidence="11">
    <location>
        <begin position="25"/>
        <end position="878"/>
    </location>
</feature>
<proteinExistence type="inferred from homology"/>
<keyword evidence="3 10" id="KW-0813">Transport</keyword>
<sequence length="878" mass="98254">MMVNYLSYLVYFIVFLLLYRSSKQHFNRCDMTFMYRYPKFMEIPMGKPVEQSFPHYGLILYGEGDYAEQSKSLKLTGNPVLFIPGNAGSSKQVRSLGSIMQMKSESGSPNSLGMFNVFAIDYDEELCGLYGGYFVRQTLFVAEAIKRIFSLYDHLPVAERPKQIVLVGHSMGGVVARAVLTLRSFDRKSVAVLLTLASPHIAAPVRFDTELTHFLVAVNEYWASNANSSLAHLTIASIAGGSHDLLVPSYLTKWPAAFNDPHPDAMRLIQQTSANVDLVWAEADHLCIVWCNQLIRVIARALFDMLDRDTQMLSSSPSSRYETIKWHFEQNRGAKSVYEASSQIDSTTGLVHFGTVERSVNFTSDSLQTFSTNTKRKDLALCKLFVDESLVNQSVFLLTTQDISHFVHECVEEACESGFPLDHHRLLPPLSRYLHLKLTDHWLGRTLVVPSLHHSSKRFLVYKRYSDDDPTHSSEMQFSLLDPFKPWPVINEDISGTVAFRNVTLKGFTSIAQVYIVRLVPVTCKQKSYANISAVRLSVLNDPAFSLVRHFRFPYDAVDDMVMYLQSPTADEFPVLQLFLDPACQYQLTIQPTLSGSLFEVIRQLSFVLPSIISFHVLALCFICELNNIFFHSSSPWFVARWQLLLVIFQYFTMSLSNTRGSGTLSSALIVFIAVSLVNSALLCSAIVRWALDFIARKSTSISARMWPYFPSVGRSSWAKTVGVGVSVLTACGVNGIIVIIVFFVIRLLRRERNDVIPGKSLANVESLLIVIHLLSWLFVGPSGIIWVKNLIKHGMLSLSYDPSFFASAAFLIAFSLPVPPAMAPIRPFILPVAATYICYTDYLLSTISASLAAVAGCYMNSAFAVVVGIETKKDKTA</sequence>
<dbReference type="Pfam" id="PF24660">
    <property type="entry name" value="PGAP1_3rd"/>
    <property type="match status" value="1"/>
</dbReference>
<evidence type="ECO:0000256" key="4">
    <source>
        <dbReference type="ARBA" id="ARBA00022692"/>
    </source>
</evidence>
<name>A0A914W163_9BILA</name>
<feature type="transmembrane region" description="Helical" evidence="10">
    <location>
        <begin position="804"/>
        <end position="823"/>
    </location>
</feature>
<evidence type="ECO:0000256" key="9">
    <source>
        <dbReference type="ARBA" id="ARBA00023136"/>
    </source>
</evidence>
<comment type="similarity">
    <text evidence="2 10">Belongs to the GPI inositol-deacylase family.</text>
</comment>
<evidence type="ECO:0000313" key="14">
    <source>
        <dbReference type="WBParaSite" id="PSAMB.scaffold2945size20461.g19710.t1"/>
    </source>
</evidence>
<feature type="signal peptide" evidence="11">
    <location>
        <begin position="1"/>
        <end position="24"/>
    </location>
</feature>
<reference evidence="14" key="1">
    <citation type="submission" date="2022-11" db="UniProtKB">
        <authorList>
            <consortium name="WormBaseParasite"/>
        </authorList>
    </citation>
    <scope>IDENTIFICATION</scope>
</reference>
<evidence type="ECO:0000256" key="5">
    <source>
        <dbReference type="ARBA" id="ARBA00022801"/>
    </source>
</evidence>
<keyword evidence="6 10" id="KW-0256">Endoplasmic reticulum</keyword>
<dbReference type="SUPFAM" id="SSF53474">
    <property type="entry name" value="alpha/beta-Hydrolases"/>
    <property type="match status" value="1"/>
</dbReference>
<dbReference type="GO" id="GO:0006505">
    <property type="term" value="P:GPI anchor metabolic process"/>
    <property type="evidence" value="ECO:0007669"/>
    <property type="project" value="TreeGrafter"/>
</dbReference>
<keyword evidence="5 10" id="KW-0378">Hydrolase</keyword>
<feature type="transmembrane region" description="Helical" evidence="10">
    <location>
        <begin position="638"/>
        <end position="656"/>
    </location>
</feature>
<keyword evidence="4 10" id="KW-0812">Transmembrane</keyword>
<comment type="function">
    <text evidence="10">Involved in inositol deacylation of GPI-anchored proteins which plays important roles in the quality control and ER-associated degradation of GPI-anchored proteins.</text>
</comment>
<dbReference type="Gene3D" id="3.40.50.1820">
    <property type="entry name" value="alpha/beta hydrolase"/>
    <property type="match status" value="1"/>
</dbReference>